<feature type="transmembrane region" description="Helical" evidence="1">
    <location>
        <begin position="110"/>
        <end position="132"/>
    </location>
</feature>
<dbReference type="Proteomes" id="UP000639338">
    <property type="component" value="Unassembled WGS sequence"/>
</dbReference>
<evidence type="ECO:0000313" key="2">
    <source>
        <dbReference type="EMBL" id="KAF7989783.1"/>
    </source>
</evidence>
<evidence type="ECO:0000313" key="3">
    <source>
        <dbReference type="Proteomes" id="UP000639338"/>
    </source>
</evidence>
<keyword evidence="1" id="KW-0812">Transmembrane</keyword>
<feature type="transmembrane region" description="Helical" evidence="1">
    <location>
        <begin position="85"/>
        <end position="103"/>
    </location>
</feature>
<gene>
    <name evidence="2" type="ORF">HCN44_008457</name>
</gene>
<feature type="transmembrane region" description="Helical" evidence="1">
    <location>
        <begin position="144"/>
        <end position="168"/>
    </location>
</feature>
<sequence>MIPMTYKEMEPITRPNTLCCFNLYRLAKCVSLHGIISTLLLPLTVQVIGRQYGVLIYPNERFHSAKFPNYAEMMTFTDVPTAVEAIPISLLVLMHLLGFISVLKKSGDDILIYFFARMAEMVFIFFWAVSVAEDSIKSHVMSQFWLRWCCVFSLFIEFFSMVVLLAMVQESYKNKLQ</sequence>
<accession>A0A834XNS4</accession>
<name>A0A834XNS4_APHGI</name>
<keyword evidence="3" id="KW-1185">Reference proteome</keyword>
<proteinExistence type="predicted"/>
<reference evidence="2 3" key="1">
    <citation type="submission" date="2020-08" db="EMBL/GenBank/DDBJ databases">
        <title>Aphidius gifuensis genome sequencing and assembly.</title>
        <authorList>
            <person name="Du Z."/>
        </authorList>
    </citation>
    <scope>NUCLEOTIDE SEQUENCE [LARGE SCALE GENOMIC DNA]</scope>
    <source>
        <strain evidence="2">YNYX2018</strain>
        <tissue evidence="2">Adults</tissue>
    </source>
</reference>
<evidence type="ECO:0000256" key="1">
    <source>
        <dbReference type="SAM" id="Phobius"/>
    </source>
</evidence>
<organism evidence="2 3">
    <name type="scientific">Aphidius gifuensis</name>
    <name type="common">Parasitoid wasp</name>
    <dbReference type="NCBI Taxonomy" id="684658"/>
    <lineage>
        <taxon>Eukaryota</taxon>
        <taxon>Metazoa</taxon>
        <taxon>Ecdysozoa</taxon>
        <taxon>Arthropoda</taxon>
        <taxon>Hexapoda</taxon>
        <taxon>Insecta</taxon>
        <taxon>Pterygota</taxon>
        <taxon>Neoptera</taxon>
        <taxon>Endopterygota</taxon>
        <taxon>Hymenoptera</taxon>
        <taxon>Apocrita</taxon>
        <taxon>Ichneumonoidea</taxon>
        <taxon>Braconidae</taxon>
        <taxon>Aphidiinae</taxon>
        <taxon>Aphidius</taxon>
    </lineage>
</organism>
<keyword evidence="1" id="KW-1133">Transmembrane helix</keyword>
<keyword evidence="1" id="KW-0472">Membrane</keyword>
<protein>
    <submittedName>
        <fullName evidence="2">Uncharacterized protein</fullName>
    </submittedName>
</protein>
<dbReference type="AlphaFoldDB" id="A0A834XNS4"/>
<comment type="caution">
    <text evidence="2">The sequence shown here is derived from an EMBL/GenBank/DDBJ whole genome shotgun (WGS) entry which is preliminary data.</text>
</comment>
<dbReference type="EMBL" id="JACMRX010000005">
    <property type="protein sequence ID" value="KAF7989783.1"/>
    <property type="molecule type" value="Genomic_DNA"/>
</dbReference>